<dbReference type="PANTHER" id="PTHR11709">
    <property type="entry name" value="MULTI-COPPER OXIDASE"/>
    <property type="match status" value="1"/>
</dbReference>
<dbReference type="InterPro" id="IPR011707">
    <property type="entry name" value="Cu-oxidase-like_N"/>
</dbReference>
<dbReference type="Gene3D" id="2.60.40.420">
    <property type="entry name" value="Cupredoxins - blue copper proteins"/>
    <property type="match status" value="3"/>
</dbReference>
<dbReference type="Pfam" id="PF07732">
    <property type="entry name" value="Cu-oxidase_3"/>
    <property type="match status" value="1"/>
</dbReference>
<dbReference type="InterPro" id="IPR011706">
    <property type="entry name" value="Cu-oxidase_C"/>
</dbReference>
<feature type="domain" description="Plastocyanin-like" evidence="5">
    <location>
        <begin position="143"/>
        <end position="288"/>
    </location>
</feature>
<evidence type="ECO:0000259" key="6">
    <source>
        <dbReference type="Pfam" id="PF07731"/>
    </source>
</evidence>
<evidence type="ECO:0000313" key="8">
    <source>
        <dbReference type="EMBL" id="KAF2683845.1"/>
    </source>
</evidence>
<organism evidence="8 9">
    <name type="scientific">Lentithecium fluviatile CBS 122367</name>
    <dbReference type="NCBI Taxonomy" id="1168545"/>
    <lineage>
        <taxon>Eukaryota</taxon>
        <taxon>Fungi</taxon>
        <taxon>Dikarya</taxon>
        <taxon>Ascomycota</taxon>
        <taxon>Pezizomycotina</taxon>
        <taxon>Dothideomycetes</taxon>
        <taxon>Pleosporomycetidae</taxon>
        <taxon>Pleosporales</taxon>
        <taxon>Massarineae</taxon>
        <taxon>Lentitheciaceae</taxon>
        <taxon>Lentithecium</taxon>
    </lineage>
</organism>
<dbReference type="CDD" id="cd13854">
    <property type="entry name" value="CuRO_1_MaLCC_like"/>
    <property type="match status" value="1"/>
</dbReference>
<dbReference type="Pfam" id="PF07731">
    <property type="entry name" value="Cu-oxidase_2"/>
    <property type="match status" value="1"/>
</dbReference>
<dbReference type="CDD" id="cd13901">
    <property type="entry name" value="CuRO_3_MaLCC_like"/>
    <property type="match status" value="1"/>
</dbReference>
<reference evidence="8" key="1">
    <citation type="journal article" date="2020" name="Stud. Mycol.">
        <title>101 Dothideomycetes genomes: a test case for predicting lifestyles and emergence of pathogens.</title>
        <authorList>
            <person name="Haridas S."/>
            <person name="Albert R."/>
            <person name="Binder M."/>
            <person name="Bloem J."/>
            <person name="Labutti K."/>
            <person name="Salamov A."/>
            <person name="Andreopoulos B."/>
            <person name="Baker S."/>
            <person name="Barry K."/>
            <person name="Bills G."/>
            <person name="Bluhm B."/>
            <person name="Cannon C."/>
            <person name="Castanera R."/>
            <person name="Culley D."/>
            <person name="Daum C."/>
            <person name="Ezra D."/>
            <person name="Gonzalez J."/>
            <person name="Henrissat B."/>
            <person name="Kuo A."/>
            <person name="Liang C."/>
            <person name="Lipzen A."/>
            <person name="Lutzoni F."/>
            <person name="Magnuson J."/>
            <person name="Mondo S."/>
            <person name="Nolan M."/>
            <person name="Ohm R."/>
            <person name="Pangilinan J."/>
            <person name="Park H.-J."/>
            <person name="Ramirez L."/>
            <person name="Alfaro M."/>
            <person name="Sun H."/>
            <person name="Tritt A."/>
            <person name="Yoshinaga Y."/>
            <person name="Zwiers L.-H."/>
            <person name="Turgeon B."/>
            <person name="Goodwin S."/>
            <person name="Spatafora J."/>
            <person name="Crous P."/>
            <person name="Grigoriev I."/>
        </authorList>
    </citation>
    <scope>NUCLEOTIDE SEQUENCE</scope>
    <source>
        <strain evidence="8">CBS 122367</strain>
    </source>
</reference>
<feature type="domain" description="Plastocyanin-like" evidence="6">
    <location>
        <begin position="360"/>
        <end position="481"/>
    </location>
</feature>
<dbReference type="Pfam" id="PF00394">
    <property type="entry name" value="Cu-oxidase"/>
    <property type="match status" value="1"/>
</dbReference>
<proteinExistence type="inferred from homology"/>
<dbReference type="SUPFAM" id="SSF49503">
    <property type="entry name" value="Cupredoxins"/>
    <property type="match status" value="3"/>
</dbReference>
<accession>A0A6G1J0H4</accession>
<dbReference type="CDD" id="cd13880">
    <property type="entry name" value="CuRO_2_MaLCC_like"/>
    <property type="match status" value="1"/>
</dbReference>
<dbReference type="FunFam" id="2.60.40.420:FF:000021">
    <property type="entry name" value="Extracellular dihydrogeodin oxidase/laccase"/>
    <property type="match status" value="1"/>
</dbReference>
<dbReference type="GO" id="GO:0016491">
    <property type="term" value="F:oxidoreductase activity"/>
    <property type="evidence" value="ECO:0007669"/>
    <property type="project" value="UniProtKB-KW"/>
</dbReference>
<feature type="domain" description="Plastocyanin-like" evidence="7">
    <location>
        <begin position="18"/>
        <end position="132"/>
    </location>
</feature>
<keyword evidence="2" id="KW-0479">Metal-binding</keyword>
<protein>
    <submittedName>
        <fullName evidence="8">Multicopper oxidase</fullName>
    </submittedName>
</protein>
<name>A0A6G1J0H4_9PLEO</name>
<dbReference type="InterPro" id="IPR008972">
    <property type="entry name" value="Cupredoxin"/>
</dbReference>
<evidence type="ECO:0000256" key="2">
    <source>
        <dbReference type="ARBA" id="ARBA00022723"/>
    </source>
</evidence>
<dbReference type="EMBL" id="MU005583">
    <property type="protein sequence ID" value="KAF2683845.1"/>
    <property type="molecule type" value="Genomic_DNA"/>
</dbReference>
<dbReference type="InterPro" id="IPR045087">
    <property type="entry name" value="Cu-oxidase_fam"/>
</dbReference>
<evidence type="ECO:0000256" key="4">
    <source>
        <dbReference type="ARBA" id="ARBA00023008"/>
    </source>
</evidence>
<evidence type="ECO:0000259" key="7">
    <source>
        <dbReference type="Pfam" id="PF07732"/>
    </source>
</evidence>
<evidence type="ECO:0000256" key="1">
    <source>
        <dbReference type="ARBA" id="ARBA00010609"/>
    </source>
</evidence>
<dbReference type="OrthoDB" id="2121828at2759"/>
<sequence>MDLRWPDTGRTVKYEFEVSNVTMAPDGFSRSMMVVNGQYPGPLVEADWGDIIEVTVTNSLDLNGTSIHWHGLRQLGSNEMDGTPGVTECPIPPGGKKVYRFRATQYGTSWYHSHYSVQYGNGIMGPLIIHGPSTKNYDIDLGILPFTDWYYAPVFTLNAVALHARGPPTADNMLINGSMTSSYGGKYAVTTLTPGKTHRLRLANTGINSWVHVSLDGHDFTVIAADFVPVVPFTTKSLSLSVGQRYDVLIDANQDIGNYWLRVGTGGACDGPNTNAANIRSIFRYEGAYQEDPYSQASSPLPQGCYDEPNIVPFVPTQVPQQFPEELTLGFTNTAVAPGLVQWLINGTPMKVNLSRPTLQHIYDGGETFDLKENAFNIGQAQKFQYWVIQQGPDIPAALPHPIHLHGHDFFVLASAMNATWSGDISGLNFDNPPRRDTATLPARGYLVVAFESDNPGAWLMHCHIPFHVAAGFGFQFIERRGEILGHIGELDTQKDECGQWASFEKEFYPNGFELGDSLV</sequence>
<dbReference type="FunFam" id="2.60.40.420:FF:000045">
    <property type="entry name" value="Laccase 2"/>
    <property type="match status" value="1"/>
</dbReference>
<dbReference type="PANTHER" id="PTHR11709:SF71">
    <property type="entry name" value="OXIDOREDUCTASE TPCJ"/>
    <property type="match status" value="1"/>
</dbReference>
<evidence type="ECO:0000259" key="5">
    <source>
        <dbReference type="Pfam" id="PF00394"/>
    </source>
</evidence>
<dbReference type="Proteomes" id="UP000799291">
    <property type="component" value="Unassembled WGS sequence"/>
</dbReference>
<dbReference type="GO" id="GO:0005507">
    <property type="term" value="F:copper ion binding"/>
    <property type="evidence" value="ECO:0007669"/>
    <property type="project" value="InterPro"/>
</dbReference>
<dbReference type="InterPro" id="IPR001117">
    <property type="entry name" value="Cu-oxidase_2nd"/>
</dbReference>
<dbReference type="AlphaFoldDB" id="A0A6G1J0H4"/>
<evidence type="ECO:0000256" key="3">
    <source>
        <dbReference type="ARBA" id="ARBA00023002"/>
    </source>
</evidence>
<evidence type="ECO:0000313" key="9">
    <source>
        <dbReference type="Proteomes" id="UP000799291"/>
    </source>
</evidence>
<keyword evidence="4" id="KW-0186">Copper</keyword>
<keyword evidence="9" id="KW-1185">Reference proteome</keyword>
<gene>
    <name evidence="8" type="ORF">K458DRAFT_389770</name>
</gene>
<keyword evidence="3" id="KW-0560">Oxidoreductase</keyword>
<comment type="similarity">
    <text evidence="1">Belongs to the multicopper oxidase family.</text>
</comment>